<keyword evidence="3" id="KW-0238">DNA-binding</keyword>
<dbReference type="CDD" id="cd01392">
    <property type="entry name" value="HTH_LacI"/>
    <property type="match status" value="1"/>
</dbReference>
<keyword evidence="7" id="KW-1185">Reference proteome</keyword>
<dbReference type="CDD" id="cd06289">
    <property type="entry name" value="PBP1_MalI-like"/>
    <property type="match status" value="1"/>
</dbReference>
<evidence type="ECO:0000313" key="7">
    <source>
        <dbReference type="Proteomes" id="UP000601041"/>
    </source>
</evidence>
<dbReference type="PROSITE" id="PS00356">
    <property type="entry name" value="HTH_LACI_1"/>
    <property type="match status" value="1"/>
</dbReference>
<evidence type="ECO:0000256" key="2">
    <source>
        <dbReference type="ARBA" id="ARBA00023015"/>
    </source>
</evidence>
<feature type="domain" description="HTH lacI-type" evidence="5">
    <location>
        <begin position="11"/>
        <end position="65"/>
    </location>
</feature>
<reference evidence="6 7" key="1">
    <citation type="submission" date="2020-11" db="EMBL/GenBank/DDBJ databases">
        <authorList>
            <person name="Lassalle F."/>
        </authorList>
    </citation>
    <scope>NUCLEOTIDE SEQUENCE [LARGE SCALE GENOMIC DNA]</scope>
    <source>
        <strain evidence="6 7">AB21</strain>
    </source>
</reference>
<dbReference type="Gene3D" id="3.40.50.2300">
    <property type="match status" value="2"/>
</dbReference>
<dbReference type="SMART" id="SM00354">
    <property type="entry name" value="HTH_LACI"/>
    <property type="match status" value="1"/>
</dbReference>
<dbReference type="PANTHER" id="PTHR30146:SF148">
    <property type="entry name" value="HTH-TYPE TRANSCRIPTIONAL REPRESSOR PURR-RELATED"/>
    <property type="match status" value="1"/>
</dbReference>
<proteinExistence type="predicted"/>
<evidence type="ECO:0000256" key="3">
    <source>
        <dbReference type="ARBA" id="ARBA00023125"/>
    </source>
</evidence>
<dbReference type="PANTHER" id="PTHR30146">
    <property type="entry name" value="LACI-RELATED TRANSCRIPTIONAL REPRESSOR"/>
    <property type="match status" value="1"/>
</dbReference>
<organism evidence="6 7">
    <name type="scientific">Pseudorhizobium halotolerans</name>
    <dbReference type="NCBI Taxonomy" id="1233081"/>
    <lineage>
        <taxon>Bacteria</taxon>
        <taxon>Pseudomonadati</taxon>
        <taxon>Pseudomonadota</taxon>
        <taxon>Alphaproteobacteria</taxon>
        <taxon>Hyphomicrobiales</taxon>
        <taxon>Rhizobiaceae</taxon>
        <taxon>Rhizobium/Agrobacterium group</taxon>
        <taxon>Pseudorhizobium</taxon>
    </lineage>
</organism>
<dbReference type="RefSeq" id="WP_142589958.1">
    <property type="nucleotide sequence ID" value="NZ_CABFWE030000016.1"/>
</dbReference>
<evidence type="ECO:0000313" key="6">
    <source>
        <dbReference type="EMBL" id="CAD7056068.1"/>
    </source>
</evidence>
<gene>
    <name evidence="6" type="ORF">RHAB21_00851</name>
</gene>
<dbReference type="PROSITE" id="PS50932">
    <property type="entry name" value="HTH_LACI_2"/>
    <property type="match status" value="1"/>
</dbReference>
<dbReference type="Gene3D" id="1.10.260.40">
    <property type="entry name" value="lambda repressor-like DNA-binding domains"/>
    <property type="match status" value="1"/>
</dbReference>
<dbReference type="SUPFAM" id="SSF47413">
    <property type="entry name" value="lambda repressor-like DNA-binding domains"/>
    <property type="match status" value="1"/>
</dbReference>
<keyword evidence="4" id="KW-0804">Transcription</keyword>
<evidence type="ECO:0000256" key="1">
    <source>
        <dbReference type="ARBA" id="ARBA00022491"/>
    </source>
</evidence>
<dbReference type="EMBL" id="CABFWE030000016">
    <property type="protein sequence ID" value="CAD7056068.1"/>
    <property type="molecule type" value="Genomic_DNA"/>
</dbReference>
<dbReference type="Pfam" id="PF00532">
    <property type="entry name" value="Peripla_BP_1"/>
    <property type="match status" value="1"/>
</dbReference>
<evidence type="ECO:0000259" key="5">
    <source>
        <dbReference type="PROSITE" id="PS50932"/>
    </source>
</evidence>
<dbReference type="InterPro" id="IPR001761">
    <property type="entry name" value="Peripla_BP/Lac1_sug-bd_dom"/>
</dbReference>
<dbReference type="InterPro" id="IPR000843">
    <property type="entry name" value="HTH_LacI"/>
</dbReference>
<protein>
    <submittedName>
        <fullName evidence="6">LacI family transcriptional regulator</fullName>
    </submittedName>
</protein>
<name>A0ABN7K063_9HYPH</name>
<accession>A0ABN7K063</accession>
<dbReference type="InterPro" id="IPR028082">
    <property type="entry name" value="Peripla_BP_I"/>
</dbReference>
<keyword evidence="1" id="KW-0678">Repressor</keyword>
<dbReference type="InterPro" id="IPR010982">
    <property type="entry name" value="Lambda_DNA-bd_dom_sf"/>
</dbReference>
<dbReference type="SUPFAM" id="SSF53822">
    <property type="entry name" value="Periplasmic binding protein-like I"/>
    <property type="match status" value="1"/>
</dbReference>
<dbReference type="Proteomes" id="UP000601041">
    <property type="component" value="Unassembled WGS sequence"/>
</dbReference>
<sequence>MSRQDQKRNKVTLLDVAKHADVSRATASLVVRKSPLVGAETRERVEAAMRELGYVYNMGAARLRAERSHTIGVVVPNLTNPFFAELLGGMEASVDAAGLVMIIANSGDGPPRQATVLQRLREHGVDGIILCPAAGTPNDLASKVSDWKLPVVQALRHVTQDIDYAGADYAAGMEEAVEYLVSLGHQAICFAVHGPVHSAYHERVQGFRESMKRFDLKPDLVIRVPDRVDQIAQEADALFAQGRVPTAVICFNDLVAHGLAAGFYDRGLKIGRDISLIGFDDVADAEAMRPRLTSVSTSPSDIGHNAVALLLERIAQPSLPPRCWISTTKLHIRDSCSPLSSS</sequence>
<dbReference type="Pfam" id="PF00356">
    <property type="entry name" value="LacI"/>
    <property type="match status" value="1"/>
</dbReference>
<keyword evidence="2" id="KW-0805">Transcription regulation</keyword>
<evidence type="ECO:0000256" key="4">
    <source>
        <dbReference type="ARBA" id="ARBA00023163"/>
    </source>
</evidence>
<comment type="caution">
    <text evidence="6">The sequence shown here is derived from an EMBL/GenBank/DDBJ whole genome shotgun (WGS) entry which is preliminary data.</text>
</comment>